<sequence>MKKVLILSVMLAISTANAKIINGKEDKPFTFDNKVVCLKEIEGQMTPFLIKSEMESGVKYKFIVKSGLSYEYLAGLRLQVNRVDNGLNDKVADLDYYWVQERGSMCQPAYLVLDRIDN</sequence>
<gene>
    <name evidence="2" type="ORF">CBW57_14300</name>
</gene>
<dbReference type="AlphaFoldDB" id="A0A208ZYJ8"/>
<protein>
    <submittedName>
        <fullName evidence="2">Uncharacterized protein</fullName>
    </submittedName>
</protein>
<dbReference type="EMBL" id="NHOI01000019">
    <property type="protein sequence ID" value="OVZ85530.1"/>
    <property type="molecule type" value="Genomic_DNA"/>
</dbReference>
<reference evidence="2 3" key="1">
    <citation type="submission" date="2017-05" db="EMBL/GenBank/DDBJ databases">
        <title>Whole genome sequencing of Yersinia kristensenii.</title>
        <authorList>
            <person name="Campioni F."/>
        </authorList>
    </citation>
    <scope>NUCLEOTIDE SEQUENCE [LARGE SCALE GENOMIC DNA]</scope>
    <source>
        <strain evidence="2 3">CFSAN060536</strain>
    </source>
</reference>
<proteinExistence type="predicted"/>
<organism evidence="2 3">
    <name type="scientific">Yersinia intermedia</name>
    <dbReference type="NCBI Taxonomy" id="631"/>
    <lineage>
        <taxon>Bacteria</taxon>
        <taxon>Pseudomonadati</taxon>
        <taxon>Pseudomonadota</taxon>
        <taxon>Gammaproteobacteria</taxon>
        <taxon>Enterobacterales</taxon>
        <taxon>Yersiniaceae</taxon>
        <taxon>Yersinia</taxon>
    </lineage>
</organism>
<evidence type="ECO:0000256" key="1">
    <source>
        <dbReference type="SAM" id="SignalP"/>
    </source>
</evidence>
<evidence type="ECO:0000313" key="2">
    <source>
        <dbReference type="EMBL" id="OVZ85530.1"/>
    </source>
</evidence>
<accession>A0A208ZYJ8</accession>
<comment type="caution">
    <text evidence="2">The sequence shown here is derived from an EMBL/GenBank/DDBJ whole genome shotgun (WGS) entry which is preliminary data.</text>
</comment>
<feature type="signal peptide" evidence="1">
    <location>
        <begin position="1"/>
        <end position="18"/>
    </location>
</feature>
<dbReference type="RefSeq" id="WP_087816224.1">
    <property type="nucleotide sequence ID" value="NZ_CBCPKE010000016.1"/>
</dbReference>
<evidence type="ECO:0000313" key="3">
    <source>
        <dbReference type="Proteomes" id="UP000196440"/>
    </source>
</evidence>
<dbReference type="Proteomes" id="UP000196440">
    <property type="component" value="Unassembled WGS sequence"/>
</dbReference>
<keyword evidence="1" id="KW-0732">Signal</keyword>
<feature type="chain" id="PRO_5012690669" evidence="1">
    <location>
        <begin position="19"/>
        <end position="118"/>
    </location>
</feature>
<name>A0A208ZYJ8_YERIN</name>